<dbReference type="GO" id="GO:0051880">
    <property type="term" value="F:G-quadruplex DNA binding"/>
    <property type="evidence" value="ECO:0007669"/>
    <property type="project" value="TreeGrafter"/>
</dbReference>
<dbReference type="GO" id="GO:0003691">
    <property type="term" value="F:double-stranded telomeric DNA binding"/>
    <property type="evidence" value="ECO:0007669"/>
    <property type="project" value="TreeGrafter"/>
</dbReference>
<reference evidence="1" key="1">
    <citation type="submission" date="2023-06" db="EMBL/GenBank/DDBJ databases">
        <authorList>
            <person name="Delattre M."/>
        </authorList>
    </citation>
    <scope>NUCLEOTIDE SEQUENCE</scope>
    <source>
        <strain evidence="1">AF72</strain>
    </source>
</reference>
<keyword evidence="2" id="KW-1185">Reference proteome</keyword>
<dbReference type="GO" id="GO:0070192">
    <property type="term" value="P:chromosome organization involved in meiotic cell cycle"/>
    <property type="evidence" value="ECO:0007669"/>
    <property type="project" value="TreeGrafter"/>
</dbReference>
<dbReference type="InterPro" id="IPR027417">
    <property type="entry name" value="P-loop_NTPase"/>
</dbReference>
<feature type="non-terminal residue" evidence="1">
    <location>
        <position position="165"/>
    </location>
</feature>
<dbReference type="PANTHER" id="PTHR18867">
    <property type="entry name" value="RAD50"/>
    <property type="match status" value="1"/>
</dbReference>
<comment type="caution">
    <text evidence="1">The sequence shown here is derived from an EMBL/GenBank/DDBJ whole genome shotgun (WGS) entry which is preliminary data.</text>
</comment>
<dbReference type="PANTHER" id="PTHR18867:SF12">
    <property type="entry name" value="DNA REPAIR PROTEIN RAD50"/>
    <property type="match status" value="1"/>
</dbReference>
<dbReference type="EMBL" id="CATQJA010001417">
    <property type="protein sequence ID" value="CAJ0567182.1"/>
    <property type="molecule type" value="Genomic_DNA"/>
</dbReference>
<dbReference type="AlphaFoldDB" id="A0AA36CEW5"/>
<sequence>MAATEMQMLSTAAAMRHALSVLLSIQLGPMDLRKVIAELELKQRDESGMASRVGLGDVGHLLARSKYDFYARDDGARPQARARDARSMLASILIRIALSDVFGGQCSILALDEPTTNLDVQKLIIITHDERFVSTLRRHARPEIIYHVAKDVNGKSRLTQERMNA</sequence>
<name>A0AA36CEW5_9BILA</name>
<dbReference type="GO" id="GO:0030870">
    <property type="term" value="C:Mre11 complex"/>
    <property type="evidence" value="ECO:0007669"/>
    <property type="project" value="TreeGrafter"/>
</dbReference>
<dbReference type="GO" id="GO:0000794">
    <property type="term" value="C:condensed nuclear chromosome"/>
    <property type="evidence" value="ECO:0007669"/>
    <property type="project" value="TreeGrafter"/>
</dbReference>
<dbReference type="GO" id="GO:0007004">
    <property type="term" value="P:telomere maintenance via telomerase"/>
    <property type="evidence" value="ECO:0007669"/>
    <property type="project" value="TreeGrafter"/>
</dbReference>
<evidence type="ECO:0000313" key="1">
    <source>
        <dbReference type="EMBL" id="CAJ0567182.1"/>
    </source>
</evidence>
<accession>A0AA36CEW5</accession>
<protein>
    <submittedName>
        <fullName evidence="1">Uncharacterized protein</fullName>
    </submittedName>
</protein>
<dbReference type="SUPFAM" id="SSF52540">
    <property type="entry name" value="P-loop containing nucleoside triphosphate hydrolases"/>
    <property type="match status" value="1"/>
</dbReference>
<gene>
    <name evidence="1" type="ORF">MSPICULIGERA_LOCUS5743</name>
</gene>
<dbReference type="Proteomes" id="UP001177023">
    <property type="component" value="Unassembled WGS sequence"/>
</dbReference>
<dbReference type="GO" id="GO:0000722">
    <property type="term" value="P:telomere maintenance via recombination"/>
    <property type="evidence" value="ECO:0007669"/>
    <property type="project" value="TreeGrafter"/>
</dbReference>
<dbReference type="GO" id="GO:0043047">
    <property type="term" value="F:single-stranded telomeric DNA binding"/>
    <property type="evidence" value="ECO:0007669"/>
    <property type="project" value="TreeGrafter"/>
</dbReference>
<evidence type="ECO:0000313" key="2">
    <source>
        <dbReference type="Proteomes" id="UP001177023"/>
    </source>
</evidence>
<organism evidence="1 2">
    <name type="scientific">Mesorhabditis spiculigera</name>
    <dbReference type="NCBI Taxonomy" id="96644"/>
    <lineage>
        <taxon>Eukaryota</taxon>
        <taxon>Metazoa</taxon>
        <taxon>Ecdysozoa</taxon>
        <taxon>Nematoda</taxon>
        <taxon>Chromadorea</taxon>
        <taxon>Rhabditida</taxon>
        <taxon>Rhabditina</taxon>
        <taxon>Rhabditomorpha</taxon>
        <taxon>Rhabditoidea</taxon>
        <taxon>Rhabditidae</taxon>
        <taxon>Mesorhabditinae</taxon>
        <taxon>Mesorhabditis</taxon>
    </lineage>
</organism>
<dbReference type="GO" id="GO:0006302">
    <property type="term" value="P:double-strand break repair"/>
    <property type="evidence" value="ECO:0007669"/>
    <property type="project" value="TreeGrafter"/>
</dbReference>
<proteinExistence type="predicted"/>
<dbReference type="Gene3D" id="3.40.50.300">
    <property type="entry name" value="P-loop containing nucleotide triphosphate hydrolases"/>
    <property type="match status" value="1"/>
</dbReference>